<dbReference type="InterPro" id="IPR006311">
    <property type="entry name" value="TAT_signal"/>
</dbReference>
<protein>
    <submittedName>
        <fullName evidence="2">Extracellular solute-binding protein</fullName>
    </submittedName>
</protein>
<feature type="signal peptide" evidence="1">
    <location>
        <begin position="1"/>
        <end position="29"/>
    </location>
</feature>
<reference evidence="2" key="1">
    <citation type="submission" date="2021-11" db="EMBL/GenBank/DDBJ databases">
        <title>Streptomyces corallinus and Kineosporia corallina sp. nov., two new coral-derived marine actinobacteria.</title>
        <authorList>
            <person name="Buangrab K."/>
            <person name="Sutthacheep M."/>
            <person name="Yeemin T."/>
            <person name="Harunari E."/>
            <person name="Igarashi Y."/>
            <person name="Sripreechasak P."/>
            <person name="Kanchanasin P."/>
            <person name="Tanasupawat S."/>
            <person name="Phongsopitanun W."/>
        </authorList>
    </citation>
    <scope>NUCLEOTIDE SEQUENCE</scope>
    <source>
        <strain evidence="2">JCM 31032</strain>
    </source>
</reference>
<sequence length="437" mass="46919">MSDPTRRQVLWGFGALGAAALAGCSSASATPITQGEVQLNFWAHDPGYDATFAASAVDPAIQQGSRWTYELEMTAANAGDLVSRAITQAVARRRGPDLIGVVVDQFPRMMKSRIAQNMLVPLDDLIQPFGDQLLKQGSYTSDGSVYGLESDNSISVLYYRQDVFQENDIPETVGSWEELAEAGTRLAATTGQAIGMVSTGDPGAVFNSFLQFLLQRGGSVFGADGSLTLDSDESREVLAFMRKGVQDGFLMPLADPYGGAVAAALKNSELVATVMPNWYRAYGLEANVPDQEGLWKIRTIPPFQAGGHIASTLGGTGFAVASDTARSDAAVELLRRTYLTPEGQFLRYQKGGYLPTLAPLYQEPQFLEITDPFLGGQRIFEVYGEAALDMPAFDQHVGMQVMTTTLGGPVLDAVMGRSTPDQAIAAAVAAYRNQVRQ</sequence>
<dbReference type="Gene3D" id="3.40.190.10">
    <property type="entry name" value="Periplasmic binding protein-like II"/>
    <property type="match status" value="1"/>
</dbReference>
<proteinExistence type="predicted"/>
<dbReference type="PROSITE" id="PS51257">
    <property type="entry name" value="PROKAR_LIPOPROTEIN"/>
    <property type="match status" value="1"/>
</dbReference>
<evidence type="ECO:0000256" key="1">
    <source>
        <dbReference type="SAM" id="SignalP"/>
    </source>
</evidence>
<gene>
    <name evidence="2" type="ORF">LR394_26005</name>
</gene>
<dbReference type="SUPFAM" id="SSF53850">
    <property type="entry name" value="Periplasmic binding protein-like II"/>
    <property type="match status" value="1"/>
</dbReference>
<dbReference type="RefSeq" id="WP_231446814.1">
    <property type="nucleotide sequence ID" value="NZ_JAJOMB010000016.1"/>
</dbReference>
<organism evidence="2 3">
    <name type="scientific">Kineosporia babensis</name>
    <dbReference type="NCBI Taxonomy" id="499548"/>
    <lineage>
        <taxon>Bacteria</taxon>
        <taxon>Bacillati</taxon>
        <taxon>Actinomycetota</taxon>
        <taxon>Actinomycetes</taxon>
        <taxon>Kineosporiales</taxon>
        <taxon>Kineosporiaceae</taxon>
        <taxon>Kineosporia</taxon>
    </lineage>
</organism>
<name>A0A9X1SWT2_9ACTN</name>
<dbReference type="InterPro" id="IPR050490">
    <property type="entry name" value="Bact_solute-bd_prot1"/>
</dbReference>
<dbReference type="EMBL" id="JAJOMB010000016">
    <property type="protein sequence ID" value="MCD5314365.1"/>
    <property type="molecule type" value="Genomic_DNA"/>
</dbReference>
<evidence type="ECO:0000313" key="3">
    <source>
        <dbReference type="Proteomes" id="UP001138997"/>
    </source>
</evidence>
<dbReference type="Pfam" id="PF13416">
    <property type="entry name" value="SBP_bac_8"/>
    <property type="match status" value="1"/>
</dbReference>
<dbReference type="AlphaFoldDB" id="A0A9X1SWT2"/>
<comment type="caution">
    <text evidence="2">The sequence shown here is derived from an EMBL/GenBank/DDBJ whole genome shotgun (WGS) entry which is preliminary data.</text>
</comment>
<dbReference type="Proteomes" id="UP001138997">
    <property type="component" value="Unassembled WGS sequence"/>
</dbReference>
<keyword evidence="3" id="KW-1185">Reference proteome</keyword>
<keyword evidence="1" id="KW-0732">Signal</keyword>
<dbReference type="InterPro" id="IPR006059">
    <property type="entry name" value="SBP"/>
</dbReference>
<dbReference type="PANTHER" id="PTHR43649">
    <property type="entry name" value="ARABINOSE-BINDING PROTEIN-RELATED"/>
    <property type="match status" value="1"/>
</dbReference>
<dbReference type="PANTHER" id="PTHR43649:SF12">
    <property type="entry name" value="DIACETYLCHITOBIOSE BINDING PROTEIN DASA"/>
    <property type="match status" value="1"/>
</dbReference>
<feature type="chain" id="PRO_5040830066" evidence="1">
    <location>
        <begin position="30"/>
        <end position="437"/>
    </location>
</feature>
<accession>A0A9X1SWT2</accession>
<evidence type="ECO:0000313" key="2">
    <source>
        <dbReference type="EMBL" id="MCD5314365.1"/>
    </source>
</evidence>
<dbReference type="PROSITE" id="PS51318">
    <property type="entry name" value="TAT"/>
    <property type="match status" value="1"/>
</dbReference>